<sequence length="106" mass="12142">MVEDRILRRGGGVITKLKVENLWVTAVSKMCSILEDQFSGMQTANHLLLIKDYVSLLGVNLRRYGYPIDSLLDVLSKHRDKYHDLLFSDCRKLIGDVHLPISLNRC</sequence>
<organism evidence="1 2">
    <name type="scientific">Nelumbo nucifera</name>
    <name type="common">Sacred lotus</name>
    <dbReference type="NCBI Taxonomy" id="4432"/>
    <lineage>
        <taxon>Eukaryota</taxon>
        <taxon>Viridiplantae</taxon>
        <taxon>Streptophyta</taxon>
        <taxon>Embryophyta</taxon>
        <taxon>Tracheophyta</taxon>
        <taxon>Spermatophyta</taxon>
        <taxon>Magnoliopsida</taxon>
        <taxon>Proteales</taxon>
        <taxon>Nelumbonaceae</taxon>
        <taxon>Nelumbo</taxon>
    </lineage>
</organism>
<dbReference type="PANTHER" id="PTHR12702">
    <property type="entry name" value="SEC15"/>
    <property type="match status" value="1"/>
</dbReference>
<gene>
    <name evidence="1" type="ORF">HUJ06_015099</name>
</gene>
<protein>
    <submittedName>
        <fullName evidence="1">Uncharacterized protein</fullName>
    </submittedName>
</protein>
<evidence type="ECO:0000313" key="1">
    <source>
        <dbReference type="EMBL" id="DAD40776.1"/>
    </source>
</evidence>
<dbReference type="InterPro" id="IPR007225">
    <property type="entry name" value="EXOC6/Sec15"/>
</dbReference>
<dbReference type="Proteomes" id="UP000607653">
    <property type="component" value="Unassembled WGS sequence"/>
</dbReference>
<dbReference type="EMBL" id="DUZY01000005">
    <property type="protein sequence ID" value="DAD40776.1"/>
    <property type="molecule type" value="Genomic_DNA"/>
</dbReference>
<reference evidence="1 2" key="1">
    <citation type="journal article" date="2020" name="Mol. Biol. Evol.">
        <title>Distinct Expression and Methylation Patterns for Genes with Different Fates following a Single Whole-Genome Duplication in Flowering Plants.</title>
        <authorList>
            <person name="Shi T."/>
            <person name="Rahmani R.S."/>
            <person name="Gugger P.F."/>
            <person name="Wang M."/>
            <person name="Li H."/>
            <person name="Zhang Y."/>
            <person name="Li Z."/>
            <person name="Wang Q."/>
            <person name="Van de Peer Y."/>
            <person name="Marchal K."/>
            <person name="Chen J."/>
        </authorList>
    </citation>
    <scope>NUCLEOTIDE SEQUENCE [LARGE SCALE GENOMIC DNA]</scope>
    <source>
        <tissue evidence="1">Leaf</tissue>
    </source>
</reference>
<evidence type="ECO:0000313" key="2">
    <source>
        <dbReference type="Proteomes" id="UP000607653"/>
    </source>
</evidence>
<dbReference type="PANTHER" id="PTHR12702:SF1">
    <property type="entry name" value="EXOCYST COMPLEX COMPONENT SEC15B"/>
    <property type="match status" value="1"/>
</dbReference>
<accession>A0A822ZCN3</accession>
<dbReference type="GO" id="GO:0006886">
    <property type="term" value="P:intracellular protein transport"/>
    <property type="evidence" value="ECO:0007669"/>
    <property type="project" value="InterPro"/>
</dbReference>
<name>A0A822ZCN3_NELNU</name>
<proteinExistence type="predicted"/>
<dbReference type="AlphaFoldDB" id="A0A822ZCN3"/>
<comment type="caution">
    <text evidence="1">The sequence shown here is derived from an EMBL/GenBank/DDBJ whole genome shotgun (WGS) entry which is preliminary data.</text>
</comment>
<keyword evidence="2" id="KW-1185">Reference proteome</keyword>
<dbReference type="GO" id="GO:0090522">
    <property type="term" value="P:vesicle tethering involved in exocytosis"/>
    <property type="evidence" value="ECO:0007669"/>
    <property type="project" value="InterPro"/>
</dbReference>